<evidence type="ECO:0000256" key="1">
    <source>
        <dbReference type="ARBA" id="ARBA00006040"/>
    </source>
</evidence>
<dbReference type="STRING" id="1280949.HAD_05490"/>
<dbReference type="SUPFAM" id="SSF55486">
    <property type="entry name" value="Metalloproteases ('zincins'), catalytic domain"/>
    <property type="match status" value="1"/>
</dbReference>
<proteinExistence type="inferred from homology"/>
<dbReference type="eggNOG" id="COG0339">
    <property type="taxonomic scope" value="Bacteria"/>
</dbReference>
<keyword evidence="4 7" id="KW-0378">Hydrolase</keyword>
<evidence type="ECO:0000256" key="5">
    <source>
        <dbReference type="ARBA" id="ARBA00022833"/>
    </source>
</evidence>
<evidence type="ECO:0000259" key="9">
    <source>
        <dbReference type="Pfam" id="PF01432"/>
    </source>
</evidence>
<dbReference type="Gene3D" id="3.40.390.10">
    <property type="entry name" value="Collagenase (Catalytic Domain)"/>
    <property type="match status" value="1"/>
</dbReference>
<evidence type="ECO:0000256" key="6">
    <source>
        <dbReference type="ARBA" id="ARBA00023049"/>
    </source>
</evidence>
<evidence type="ECO:0000256" key="7">
    <source>
        <dbReference type="RuleBase" id="RU003435"/>
    </source>
</evidence>
<keyword evidence="8" id="KW-0732">Signal</keyword>
<sequence>MPLKPNLLAAASVAALFLLQACSVPEAPASSDRSKLSNDGMAMLKTLELAPASAEAFTARCDGALTQVEKMLTDLETRDGPAGVGDLKDYDALLNLALGVGYGEAAVIAEANPDAAIRETGDTCQQKTSDMTTRISLSRPLYDRLSSIDSTKLDARSAYFLEKTLAEYRRAGIDKDEPTREKVRSLNADLAELSTEFSKNLREIQGSVKVSPEDLMGLPEDYITTHPPGEDGMVTITTDYPDVFPIYTYSPDEDLRKKLASEFLNRAYPENVASLRGLLEKRYELATTLGYDNWAAYVTEDKMTGSPDVVSDFLESVEGAARNAAELEYDRLLEKQQELMPGATAVNDWSRSYLAELVRKSDYELDSQEVRKYFAYNDVRDGIFSLVQDLFDVEIKPWDGAPVWQDSVSGYEMYQEGTLIGRFFLDMHPREGKFKHAAAFPIRFGPTTDEVPVGALLCNFPAGDHATGLMEHSQVETFLHEFGHLIHGMFSGQPDYANLSMGSLEWDFIEAPSQMLENWVWDYDTLARFAKDADGNVIPPELVEKMVAARDFGVGVGTLRQLLYANVSLDYYNRPPSEVDFDEIWNENQSKLSPFETLPDAHQYASFGHLDGYSAIYYTYQWSLAISTDLFSEFEANGLRDGATAKRYRDLVLAPGASKPAAELVHDFLGRDWSPEAYEAYLLNAAEAEVEE</sequence>
<comment type="caution">
    <text evidence="10">The sequence shown here is derived from an EMBL/GenBank/DDBJ whole genome shotgun (WGS) entry which is preliminary data.</text>
</comment>
<dbReference type="OrthoDB" id="9773538at2"/>
<dbReference type="InterPro" id="IPR045090">
    <property type="entry name" value="Pept_M3A_M3B"/>
</dbReference>
<comment type="cofactor">
    <cofactor evidence="7">
        <name>Zn(2+)</name>
        <dbReference type="ChEBI" id="CHEBI:29105"/>
    </cofactor>
    <text evidence="7">Binds 1 zinc ion.</text>
</comment>
<protein>
    <submittedName>
        <fullName evidence="10">Tetraacyldisaccharide-1-P 4'-kinase</fullName>
    </submittedName>
</protein>
<dbReference type="AlphaFoldDB" id="A0A069E558"/>
<comment type="similarity">
    <text evidence="1 7">Belongs to the peptidase M3 family.</text>
</comment>
<dbReference type="EMBL" id="ARYH01000001">
    <property type="protein sequence ID" value="KCZ85109.1"/>
    <property type="molecule type" value="Genomic_DNA"/>
</dbReference>
<evidence type="ECO:0000256" key="8">
    <source>
        <dbReference type="SAM" id="SignalP"/>
    </source>
</evidence>
<evidence type="ECO:0000256" key="3">
    <source>
        <dbReference type="ARBA" id="ARBA00022723"/>
    </source>
</evidence>
<dbReference type="InterPro" id="IPR024077">
    <property type="entry name" value="Neurolysin/TOP_dom2"/>
</dbReference>
<evidence type="ECO:0000313" key="11">
    <source>
        <dbReference type="Proteomes" id="UP000027446"/>
    </source>
</evidence>
<evidence type="ECO:0000256" key="4">
    <source>
        <dbReference type="ARBA" id="ARBA00022801"/>
    </source>
</evidence>
<keyword evidence="10" id="KW-0808">Transferase</keyword>
<dbReference type="PANTHER" id="PTHR11804">
    <property type="entry name" value="PROTEASE M3 THIMET OLIGOPEPTIDASE-RELATED"/>
    <property type="match status" value="1"/>
</dbReference>
<dbReference type="PATRIC" id="fig|1280949.3.peg.1119"/>
<dbReference type="InterPro" id="IPR024079">
    <property type="entry name" value="MetalloPept_cat_dom_sf"/>
</dbReference>
<dbReference type="GO" id="GO:0006518">
    <property type="term" value="P:peptide metabolic process"/>
    <property type="evidence" value="ECO:0007669"/>
    <property type="project" value="TreeGrafter"/>
</dbReference>
<dbReference type="InterPro" id="IPR001567">
    <property type="entry name" value="Pept_M3A_M3B_dom"/>
</dbReference>
<keyword evidence="6 7" id="KW-0482">Metalloprotease</keyword>
<dbReference type="Proteomes" id="UP000027446">
    <property type="component" value="Unassembled WGS sequence"/>
</dbReference>
<evidence type="ECO:0000256" key="2">
    <source>
        <dbReference type="ARBA" id="ARBA00022670"/>
    </source>
</evidence>
<dbReference type="GO" id="GO:0046872">
    <property type="term" value="F:metal ion binding"/>
    <property type="evidence" value="ECO:0007669"/>
    <property type="project" value="UniProtKB-UniRule"/>
</dbReference>
<feature type="chain" id="PRO_5001660735" evidence="8">
    <location>
        <begin position="27"/>
        <end position="692"/>
    </location>
</feature>
<dbReference type="Gene3D" id="1.10.1370.10">
    <property type="entry name" value="Neurolysin, domain 3"/>
    <property type="match status" value="1"/>
</dbReference>
<name>A0A069E558_9PROT</name>
<dbReference type="PROSITE" id="PS51257">
    <property type="entry name" value="PROKAR_LIPOPROTEIN"/>
    <property type="match status" value="1"/>
</dbReference>
<accession>A0A069E558</accession>
<evidence type="ECO:0000313" key="10">
    <source>
        <dbReference type="EMBL" id="KCZ85109.1"/>
    </source>
</evidence>
<organism evidence="10 11">
    <name type="scientific">Hyphomonas adhaerens MHS-3</name>
    <dbReference type="NCBI Taxonomy" id="1280949"/>
    <lineage>
        <taxon>Bacteria</taxon>
        <taxon>Pseudomonadati</taxon>
        <taxon>Pseudomonadota</taxon>
        <taxon>Alphaproteobacteria</taxon>
        <taxon>Hyphomonadales</taxon>
        <taxon>Hyphomonadaceae</taxon>
        <taxon>Hyphomonas</taxon>
    </lineage>
</organism>
<keyword evidence="11" id="KW-1185">Reference proteome</keyword>
<dbReference type="CDD" id="cd06455">
    <property type="entry name" value="M3A_TOP"/>
    <property type="match status" value="1"/>
</dbReference>
<keyword evidence="10" id="KW-0418">Kinase</keyword>
<keyword evidence="3 7" id="KW-0479">Metal-binding</keyword>
<dbReference type="Pfam" id="PF01432">
    <property type="entry name" value="Peptidase_M3"/>
    <property type="match status" value="1"/>
</dbReference>
<feature type="signal peptide" evidence="8">
    <location>
        <begin position="1"/>
        <end position="26"/>
    </location>
</feature>
<dbReference type="PANTHER" id="PTHR11804:SF84">
    <property type="entry name" value="SACCHAROLYSIN"/>
    <property type="match status" value="1"/>
</dbReference>
<dbReference type="GO" id="GO:0006508">
    <property type="term" value="P:proteolysis"/>
    <property type="evidence" value="ECO:0007669"/>
    <property type="project" value="UniProtKB-KW"/>
</dbReference>
<dbReference type="GO" id="GO:0004222">
    <property type="term" value="F:metalloendopeptidase activity"/>
    <property type="evidence" value="ECO:0007669"/>
    <property type="project" value="InterPro"/>
</dbReference>
<feature type="domain" description="Peptidase M3A/M3B catalytic" evidence="9">
    <location>
        <begin position="247"/>
        <end position="680"/>
    </location>
</feature>
<dbReference type="RefSeq" id="WP_051595941.1">
    <property type="nucleotide sequence ID" value="NZ_ARYH01000001.1"/>
</dbReference>
<keyword evidence="5 7" id="KW-0862">Zinc</keyword>
<dbReference type="GO" id="GO:0016301">
    <property type="term" value="F:kinase activity"/>
    <property type="evidence" value="ECO:0007669"/>
    <property type="project" value="UniProtKB-KW"/>
</dbReference>
<reference evidence="10 11" key="1">
    <citation type="journal article" date="2014" name="Antonie Van Leeuwenhoek">
        <title>Hyphomonas beringensis sp. nov. and Hyphomonas chukchiensis sp. nov., isolated from surface seawater of the Bering Sea and Chukchi Sea.</title>
        <authorList>
            <person name="Li C."/>
            <person name="Lai Q."/>
            <person name="Li G."/>
            <person name="Dong C."/>
            <person name="Wang J."/>
            <person name="Liao Y."/>
            <person name="Shao Z."/>
        </authorList>
    </citation>
    <scope>NUCLEOTIDE SEQUENCE [LARGE SCALE GENOMIC DNA]</scope>
    <source>
        <strain evidence="10 11">MHS-3</strain>
    </source>
</reference>
<gene>
    <name evidence="10" type="ORF">HAD_05490</name>
</gene>
<keyword evidence="2 7" id="KW-0645">Protease</keyword>